<dbReference type="Proteomes" id="UP000237105">
    <property type="component" value="Unassembled WGS sequence"/>
</dbReference>
<evidence type="ECO:0000313" key="2">
    <source>
        <dbReference type="Proteomes" id="UP000237105"/>
    </source>
</evidence>
<organism evidence="1 2">
    <name type="scientific">Parasponia andersonii</name>
    <name type="common">Sponia andersonii</name>
    <dbReference type="NCBI Taxonomy" id="3476"/>
    <lineage>
        <taxon>Eukaryota</taxon>
        <taxon>Viridiplantae</taxon>
        <taxon>Streptophyta</taxon>
        <taxon>Embryophyta</taxon>
        <taxon>Tracheophyta</taxon>
        <taxon>Spermatophyta</taxon>
        <taxon>Magnoliopsida</taxon>
        <taxon>eudicotyledons</taxon>
        <taxon>Gunneridae</taxon>
        <taxon>Pentapetalae</taxon>
        <taxon>rosids</taxon>
        <taxon>fabids</taxon>
        <taxon>Rosales</taxon>
        <taxon>Cannabaceae</taxon>
        <taxon>Parasponia</taxon>
    </lineage>
</organism>
<name>A0A2P5DMS1_PARAD</name>
<keyword evidence="2" id="KW-1185">Reference proteome</keyword>
<dbReference type="AlphaFoldDB" id="A0A2P5DMS1"/>
<protein>
    <submittedName>
        <fullName evidence="1">Uncharacterized protein</fullName>
    </submittedName>
</protein>
<gene>
    <name evidence="1" type="ORF">PanWU01x14_049900</name>
</gene>
<dbReference type="OrthoDB" id="10424677at2759"/>
<accession>A0A2P5DMS1</accession>
<proteinExistence type="predicted"/>
<comment type="caution">
    <text evidence="1">The sequence shown here is derived from an EMBL/GenBank/DDBJ whole genome shotgun (WGS) entry which is preliminary data.</text>
</comment>
<reference evidence="2" key="1">
    <citation type="submission" date="2016-06" db="EMBL/GenBank/DDBJ databases">
        <title>Parallel loss of symbiosis genes in relatives of nitrogen-fixing non-legume Parasponia.</title>
        <authorList>
            <person name="Van Velzen R."/>
            <person name="Holmer R."/>
            <person name="Bu F."/>
            <person name="Rutten L."/>
            <person name="Van Zeijl A."/>
            <person name="Liu W."/>
            <person name="Santuari L."/>
            <person name="Cao Q."/>
            <person name="Sharma T."/>
            <person name="Shen D."/>
            <person name="Roswanjaya Y."/>
            <person name="Wardhani T."/>
            <person name="Kalhor M.S."/>
            <person name="Jansen J."/>
            <person name="Van den Hoogen J."/>
            <person name="Gungor B."/>
            <person name="Hartog M."/>
            <person name="Hontelez J."/>
            <person name="Verver J."/>
            <person name="Yang W.-C."/>
            <person name="Schijlen E."/>
            <person name="Repin R."/>
            <person name="Schilthuizen M."/>
            <person name="Schranz E."/>
            <person name="Heidstra R."/>
            <person name="Miyata K."/>
            <person name="Fedorova E."/>
            <person name="Kohlen W."/>
            <person name="Bisseling T."/>
            <person name="Smit S."/>
            <person name="Geurts R."/>
        </authorList>
    </citation>
    <scope>NUCLEOTIDE SEQUENCE [LARGE SCALE GENOMIC DNA]</scope>
    <source>
        <strain evidence="2">cv. WU1-14</strain>
    </source>
</reference>
<sequence>MVGSVMTCGADGKFVLLQRPMIPTTRLARLRVLSADRRFASSATDILSAAYVARSLAGEFTVLSFWLNLSMLSLLRRWGKKTNSASRLRLNSHFGKIPAQA</sequence>
<evidence type="ECO:0000313" key="1">
    <source>
        <dbReference type="EMBL" id="PON74583.1"/>
    </source>
</evidence>
<dbReference type="EMBL" id="JXTB01000028">
    <property type="protein sequence ID" value="PON74583.1"/>
    <property type="molecule type" value="Genomic_DNA"/>
</dbReference>